<keyword evidence="2" id="KW-1185">Reference proteome</keyword>
<name>A0A0C9WTY1_9AGAR</name>
<dbReference type="HOGENOM" id="CLU_2967279_0_0_1"/>
<accession>A0A0C9WTY1</accession>
<proteinExistence type="predicted"/>
<evidence type="ECO:0000313" key="1">
    <source>
        <dbReference type="EMBL" id="KIJ91858.1"/>
    </source>
</evidence>
<dbReference type="Proteomes" id="UP000054477">
    <property type="component" value="Unassembled WGS sequence"/>
</dbReference>
<protein>
    <submittedName>
        <fullName evidence="1">Uncharacterized protein</fullName>
    </submittedName>
</protein>
<feature type="non-terminal residue" evidence="1">
    <location>
        <position position="59"/>
    </location>
</feature>
<evidence type="ECO:0000313" key="2">
    <source>
        <dbReference type="Proteomes" id="UP000054477"/>
    </source>
</evidence>
<dbReference type="AlphaFoldDB" id="A0A0C9WTY1"/>
<reference evidence="2" key="2">
    <citation type="submission" date="2015-01" db="EMBL/GenBank/DDBJ databases">
        <title>Evolutionary Origins and Diversification of the Mycorrhizal Mutualists.</title>
        <authorList>
            <consortium name="DOE Joint Genome Institute"/>
            <consortium name="Mycorrhizal Genomics Consortium"/>
            <person name="Kohler A."/>
            <person name="Kuo A."/>
            <person name="Nagy L.G."/>
            <person name="Floudas D."/>
            <person name="Copeland A."/>
            <person name="Barry K.W."/>
            <person name="Cichocki N."/>
            <person name="Veneault-Fourrey C."/>
            <person name="LaButti K."/>
            <person name="Lindquist E.A."/>
            <person name="Lipzen A."/>
            <person name="Lundell T."/>
            <person name="Morin E."/>
            <person name="Murat C."/>
            <person name="Riley R."/>
            <person name="Ohm R."/>
            <person name="Sun H."/>
            <person name="Tunlid A."/>
            <person name="Henrissat B."/>
            <person name="Grigoriev I.V."/>
            <person name="Hibbett D.S."/>
            <person name="Martin F."/>
        </authorList>
    </citation>
    <scope>NUCLEOTIDE SEQUENCE [LARGE SCALE GENOMIC DNA]</scope>
    <source>
        <strain evidence="2">LaAM-08-1</strain>
    </source>
</reference>
<gene>
    <name evidence="1" type="ORF">K443DRAFT_652842</name>
</gene>
<dbReference type="EMBL" id="KN838960">
    <property type="protein sequence ID" value="KIJ91858.1"/>
    <property type="molecule type" value="Genomic_DNA"/>
</dbReference>
<reference evidence="1 2" key="1">
    <citation type="submission" date="2014-04" db="EMBL/GenBank/DDBJ databases">
        <authorList>
            <consortium name="DOE Joint Genome Institute"/>
            <person name="Kuo A."/>
            <person name="Kohler A."/>
            <person name="Nagy L.G."/>
            <person name="Floudas D."/>
            <person name="Copeland A."/>
            <person name="Barry K.W."/>
            <person name="Cichocki N."/>
            <person name="Veneault-Fourrey C."/>
            <person name="LaButti K."/>
            <person name="Lindquist E.A."/>
            <person name="Lipzen A."/>
            <person name="Lundell T."/>
            <person name="Morin E."/>
            <person name="Murat C."/>
            <person name="Sun H."/>
            <person name="Tunlid A."/>
            <person name="Henrissat B."/>
            <person name="Grigoriev I.V."/>
            <person name="Hibbett D.S."/>
            <person name="Martin F."/>
            <person name="Nordberg H.P."/>
            <person name="Cantor M.N."/>
            <person name="Hua S.X."/>
        </authorList>
    </citation>
    <scope>NUCLEOTIDE SEQUENCE [LARGE SCALE GENOMIC DNA]</scope>
    <source>
        <strain evidence="1 2">LaAM-08-1</strain>
    </source>
</reference>
<organism evidence="1 2">
    <name type="scientific">Laccaria amethystina LaAM-08-1</name>
    <dbReference type="NCBI Taxonomy" id="1095629"/>
    <lineage>
        <taxon>Eukaryota</taxon>
        <taxon>Fungi</taxon>
        <taxon>Dikarya</taxon>
        <taxon>Basidiomycota</taxon>
        <taxon>Agaricomycotina</taxon>
        <taxon>Agaricomycetes</taxon>
        <taxon>Agaricomycetidae</taxon>
        <taxon>Agaricales</taxon>
        <taxon>Agaricineae</taxon>
        <taxon>Hydnangiaceae</taxon>
        <taxon>Laccaria</taxon>
    </lineage>
</organism>
<feature type="non-terminal residue" evidence="1">
    <location>
        <position position="1"/>
    </location>
</feature>
<sequence>FYCGQKDRKDCFLESRHVLIEGTAKLPFWSSIKRSMYHNTRIHPECPGSISSIGWEYQH</sequence>